<feature type="binding site" evidence="12">
    <location>
        <position position="236"/>
    </location>
    <ligand>
        <name>NADP(+)</name>
        <dbReference type="ChEBI" id="CHEBI:58349"/>
    </ligand>
</feature>
<evidence type="ECO:0000256" key="3">
    <source>
        <dbReference type="ARBA" id="ARBA00022563"/>
    </source>
</evidence>
<dbReference type="UniPathway" id="UPA00193"/>
<dbReference type="GO" id="GO:0006164">
    <property type="term" value="P:purine nucleotide biosynthetic process"/>
    <property type="evidence" value="ECO:0007669"/>
    <property type="project" value="UniProtKB-KW"/>
</dbReference>
<evidence type="ECO:0000256" key="11">
    <source>
        <dbReference type="ARBA" id="ARBA00023268"/>
    </source>
</evidence>
<dbReference type="InterPro" id="IPR036291">
    <property type="entry name" value="NAD(P)-bd_dom_sf"/>
</dbReference>
<dbReference type="GO" id="GO:0004477">
    <property type="term" value="F:methenyltetrahydrofolate cyclohydrolase activity"/>
    <property type="evidence" value="ECO:0007669"/>
    <property type="project" value="UniProtKB-UniRule"/>
</dbReference>
<keyword evidence="7 12" id="KW-0521">NADP</keyword>
<dbReference type="FunFam" id="3.40.50.10860:FF:000005">
    <property type="entry name" value="C-1-tetrahydrofolate synthase, cytoplasmic, putative"/>
    <property type="match status" value="1"/>
</dbReference>
<dbReference type="EMBL" id="SJLU01000034">
    <property type="protein sequence ID" value="TBX85143.1"/>
    <property type="molecule type" value="Genomic_DNA"/>
</dbReference>
<dbReference type="EC" id="1.5.1.5" evidence="12"/>
<dbReference type="PANTHER" id="PTHR48099">
    <property type="entry name" value="C-1-TETRAHYDROFOLATE SYNTHASE, CYTOPLASMIC-RELATED"/>
    <property type="match status" value="1"/>
</dbReference>
<proteinExistence type="inferred from homology"/>
<evidence type="ECO:0000259" key="14">
    <source>
        <dbReference type="Pfam" id="PF02882"/>
    </source>
</evidence>
<dbReference type="InterPro" id="IPR020867">
    <property type="entry name" value="THF_DH/CycHdrlase_CS"/>
</dbReference>
<dbReference type="InterPro" id="IPR046346">
    <property type="entry name" value="Aminoacid_DH-like_N_sf"/>
</dbReference>
<comment type="catalytic activity">
    <reaction evidence="12">
        <text>(6R)-5,10-methenyltetrahydrofolate + H2O = (6R)-10-formyltetrahydrofolate + H(+)</text>
        <dbReference type="Rhea" id="RHEA:23700"/>
        <dbReference type="ChEBI" id="CHEBI:15377"/>
        <dbReference type="ChEBI" id="CHEBI:15378"/>
        <dbReference type="ChEBI" id="CHEBI:57455"/>
        <dbReference type="ChEBI" id="CHEBI:195366"/>
        <dbReference type="EC" id="3.5.4.9"/>
    </reaction>
</comment>
<dbReference type="Proteomes" id="UP000291866">
    <property type="component" value="Unassembled WGS sequence"/>
</dbReference>
<comment type="function">
    <text evidence="12">Catalyzes the oxidation of 5,10-methylenetetrahydrofolate to 5,10-methenyltetrahydrofolate and then the hydrolysis of 5,10-methenyltetrahydrofolate to 10-formyltetrahydrofolate.</text>
</comment>
<evidence type="ECO:0000313" key="16">
    <source>
        <dbReference type="Proteomes" id="UP000291866"/>
    </source>
</evidence>
<dbReference type="GO" id="GO:0000105">
    <property type="term" value="P:L-histidine biosynthetic process"/>
    <property type="evidence" value="ECO:0007669"/>
    <property type="project" value="UniProtKB-KW"/>
</dbReference>
<evidence type="ECO:0000256" key="4">
    <source>
        <dbReference type="ARBA" id="ARBA00022605"/>
    </source>
</evidence>
<sequence>MVSFSKVLSGKVVAEGILDAVKEHTSRLAKLGVRPGLAVVIVGEDPASQVYVTSKGKKAEECGFHSVKHELAATVTDAELLQVIDDLNNDSAINGILVQLPLPAHLDADKVIQSISPSKDVDGFHYVNVGMLGTGAVDKAFVPCTPAGCMVLIESVLGKDLSGLNAVVIGRSNIVGKPMANLLTAANATVTLAHSRTRDLPKVSREADIVVAAVGRPRMVKSDWIKPGALVIDVGINRLPGDPDTSAKSKLVGDVDFDSAIESAGTITPVPGGVGPMTIAMLMANTLKAAYAASGLAQPDLLPTEQRKVPS</sequence>
<dbReference type="PROSITE" id="PS00767">
    <property type="entry name" value="THF_DHG_CYH_2"/>
    <property type="match status" value="1"/>
</dbReference>
<dbReference type="RefSeq" id="WP_131603493.1">
    <property type="nucleotide sequence ID" value="NZ_SJLU01000034.1"/>
</dbReference>
<dbReference type="HAMAP" id="MF_01576">
    <property type="entry name" value="THF_DHG_CYH"/>
    <property type="match status" value="1"/>
</dbReference>
<feature type="domain" description="Tetrahydrofolate dehydrogenase/cyclohydrolase catalytic" evidence="13">
    <location>
        <begin position="8"/>
        <end position="122"/>
    </location>
</feature>
<keyword evidence="8 12" id="KW-0560">Oxidoreductase</keyword>
<dbReference type="GO" id="GO:0005829">
    <property type="term" value="C:cytosol"/>
    <property type="evidence" value="ECO:0007669"/>
    <property type="project" value="TreeGrafter"/>
</dbReference>
<keyword evidence="10 12" id="KW-0486">Methionine biosynthesis</keyword>
<dbReference type="InterPro" id="IPR000672">
    <property type="entry name" value="THF_DH/CycHdrlase"/>
</dbReference>
<evidence type="ECO:0000256" key="1">
    <source>
        <dbReference type="ARBA" id="ARBA00004777"/>
    </source>
</evidence>
<dbReference type="GO" id="GO:0035999">
    <property type="term" value="P:tetrahydrofolate interconversion"/>
    <property type="evidence" value="ECO:0007669"/>
    <property type="project" value="UniProtKB-UniRule"/>
</dbReference>
<evidence type="ECO:0000313" key="15">
    <source>
        <dbReference type="EMBL" id="TBX85143.1"/>
    </source>
</evidence>
<dbReference type="GO" id="GO:0004488">
    <property type="term" value="F:methylenetetrahydrofolate dehydrogenase (NADP+) activity"/>
    <property type="evidence" value="ECO:0007669"/>
    <property type="project" value="UniProtKB-UniRule"/>
</dbReference>
<dbReference type="SUPFAM" id="SSF53223">
    <property type="entry name" value="Aminoacid dehydrogenase-like, N-terminal domain"/>
    <property type="match status" value="1"/>
</dbReference>
<reference evidence="15 16" key="1">
    <citation type="submission" date="2019-02" db="EMBL/GenBank/DDBJ databases">
        <title>The competitiveness to form nodules shapes the capacities of Rhizobium leguminosarum sv viciae communities to promote symbiosis with specific hosts.</title>
        <authorList>
            <person name="Boivin S."/>
            <person name="Lepetit M."/>
        </authorList>
    </citation>
    <scope>NUCLEOTIDE SEQUENCE [LARGE SCALE GENOMIC DNA]</scope>
    <source>
        <strain evidence="15 16">SPF4F3</strain>
    </source>
</reference>
<comment type="similarity">
    <text evidence="12">Belongs to the tetrahydrofolate dehydrogenase/cyclohydrolase family.</text>
</comment>
<dbReference type="GO" id="GO:0009086">
    <property type="term" value="P:methionine biosynthetic process"/>
    <property type="evidence" value="ECO:0007669"/>
    <property type="project" value="UniProtKB-KW"/>
</dbReference>
<keyword evidence="9 12" id="KW-0368">Histidine biosynthesis</keyword>
<keyword evidence="4 12" id="KW-0028">Amino-acid biosynthesis</keyword>
<keyword evidence="5 12" id="KW-0658">Purine biosynthesis</keyword>
<dbReference type="InterPro" id="IPR020630">
    <property type="entry name" value="THF_DH/CycHdrlase_cat_dom"/>
</dbReference>
<gene>
    <name evidence="12 15" type="primary">folD</name>
    <name evidence="15" type="ORF">E0H31_35430</name>
</gene>
<dbReference type="AlphaFoldDB" id="A0A8G2ISY1"/>
<dbReference type="FunFam" id="3.40.50.720:FF:000006">
    <property type="entry name" value="Bifunctional protein FolD"/>
    <property type="match status" value="1"/>
</dbReference>
<dbReference type="SUPFAM" id="SSF51735">
    <property type="entry name" value="NAD(P)-binding Rossmann-fold domains"/>
    <property type="match status" value="1"/>
</dbReference>
<dbReference type="Pfam" id="PF02882">
    <property type="entry name" value="THF_DHG_CYH_C"/>
    <property type="match status" value="1"/>
</dbReference>
<comment type="subunit">
    <text evidence="2 12">Homodimer.</text>
</comment>
<keyword evidence="6 12" id="KW-0378">Hydrolase</keyword>
<dbReference type="PRINTS" id="PR00085">
    <property type="entry name" value="THFDHDRGNASE"/>
</dbReference>
<dbReference type="CDD" id="cd01080">
    <property type="entry name" value="NAD_bind_m-THF_DH_Cyclohyd"/>
    <property type="match status" value="1"/>
</dbReference>
<evidence type="ECO:0000259" key="13">
    <source>
        <dbReference type="Pfam" id="PF00763"/>
    </source>
</evidence>
<feature type="domain" description="Tetrahydrofolate dehydrogenase/cyclohydrolase NAD(P)-binding" evidence="14">
    <location>
        <begin position="143"/>
        <end position="291"/>
    </location>
</feature>
<accession>A0A8G2ISY1</accession>
<evidence type="ECO:0000256" key="10">
    <source>
        <dbReference type="ARBA" id="ARBA00023167"/>
    </source>
</evidence>
<dbReference type="EC" id="3.5.4.9" evidence="12"/>
<evidence type="ECO:0000256" key="12">
    <source>
        <dbReference type="HAMAP-Rule" id="MF_01576"/>
    </source>
</evidence>
<protein>
    <recommendedName>
        <fullName evidence="12">Bifunctional protein FolD</fullName>
    </recommendedName>
    <domain>
        <recommendedName>
            <fullName evidence="12">Methylenetetrahydrofolate dehydrogenase</fullName>
            <ecNumber evidence="12">1.5.1.5</ecNumber>
        </recommendedName>
    </domain>
    <domain>
        <recommendedName>
            <fullName evidence="12">Methenyltetrahydrofolate cyclohydrolase</fullName>
            <ecNumber evidence="12">3.5.4.9</ecNumber>
        </recommendedName>
    </domain>
</protein>
<dbReference type="InterPro" id="IPR020631">
    <property type="entry name" value="THF_DH/CycHdrlase_NAD-bd_dom"/>
</dbReference>
<evidence type="ECO:0000256" key="8">
    <source>
        <dbReference type="ARBA" id="ARBA00023002"/>
    </source>
</evidence>
<keyword evidence="11 12" id="KW-0511">Multifunctional enzyme</keyword>
<evidence type="ECO:0000256" key="7">
    <source>
        <dbReference type="ARBA" id="ARBA00022857"/>
    </source>
</evidence>
<comment type="catalytic activity">
    <reaction evidence="12">
        <text>(6R)-5,10-methylene-5,6,7,8-tetrahydrofolate + NADP(+) = (6R)-5,10-methenyltetrahydrofolate + NADPH</text>
        <dbReference type="Rhea" id="RHEA:22812"/>
        <dbReference type="ChEBI" id="CHEBI:15636"/>
        <dbReference type="ChEBI" id="CHEBI:57455"/>
        <dbReference type="ChEBI" id="CHEBI:57783"/>
        <dbReference type="ChEBI" id="CHEBI:58349"/>
        <dbReference type="EC" id="1.5.1.5"/>
    </reaction>
</comment>
<keyword evidence="3 12" id="KW-0554">One-carbon metabolism</keyword>
<comment type="caution">
    <text evidence="15">The sequence shown here is derived from an EMBL/GenBank/DDBJ whole genome shotgun (WGS) entry which is preliminary data.</text>
</comment>
<evidence type="ECO:0000256" key="9">
    <source>
        <dbReference type="ARBA" id="ARBA00023102"/>
    </source>
</evidence>
<evidence type="ECO:0000256" key="6">
    <source>
        <dbReference type="ARBA" id="ARBA00022801"/>
    </source>
</evidence>
<organism evidence="15 16">
    <name type="scientific">Rhizobium leguminosarum bv. viciae</name>
    <dbReference type="NCBI Taxonomy" id="387"/>
    <lineage>
        <taxon>Bacteria</taxon>
        <taxon>Pseudomonadati</taxon>
        <taxon>Pseudomonadota</taxon>
        <taxon>Alphaproteobacteria</taxon>
        <taxon>Hyphomicrobiales</taxon>
        <taxon>Rhizobiaceae</taxon>
        <taxon>Rhizobium/Agrobacterium group</taxon>
        <taxon>Rhizobium</taxon>
    </lineage>
</organism>
<evidence type="ECO:0000256" key="2">
    <source>
        <dbReference type="ARBA" id="ARBA00011738"/>
    </source>
</evidence>
<dbReference type="Gene3D" id="3.40.50.10860">
    <property type="entry name" value="Leucine Dehydrogenase, chain A, domain 1"/>
    <property type="match status" value="1"/>
</dbReference>
<dbReference type="PANTHER" id="PTHR48099:SF5">
    <property type="entry name" value="C-1-TETRAHYDROFOLATE SYNTHASE, CYTOPLASMIC"/>
    <property type="match status" value="1"/>
</dbReference>
<name>A0A8G2ISY1_RHILV</name>
<dbReference type="NCBIfam" id="NF010785">
    <property type="entry name" value="PRK14188.1"/>
    <property type="match status" value="1"/>
</dbReference>
<dbReference type="Pfam" id="PF00763">
    <property type="entry name" value="THF_DHG_CYH"/>
    <property type="match status" value="1"/>
</dbReference>
<evidence type="ECO:0000256" key="5">
    <source>
        <dbReference type="ARBA" id="ARBA00022755"/>
    </source>
</evidence>
<feature type="binding site" evidence="12">
    <location>
        <begin position="170"/>
        <end position="172"/>
    </location>
    <ligand>
        <name>NADP(+)</name>
        <dbReference type="ChEBI" id="CHEBI:58349"/>
    </ligand>
</feature>
<comment type="caution">
    <text evidence="12">Lacks conserved residue(s) required for the propagation of feature annotation.</text>
</comment>
<dbReference type="Gene3D" id="3.40.50.720">
    <property type="entry name" value="NAD(P)-binding Rossmann-like Domain"/>
    <property type="match status" value="1"/>
</dbReference>
<comment type="pathway">
    <text evidence="1 12">One-carbon metabolism; tetrahydrofolate interconversion.</text>
</comment>